<evidence type="ECO:0000256" key="4">
    <source>
        <dbReference type="ARBA" id="ARBA00042988"/>
    </source>
</evidence>
<feature type="domain" description="Gfo/Idh/MocA-like oxidoreductase N-terminal" evidence="6">
    <location>
        <begin position="20"/>
        <end position="142"/>
    </location>
</feature>
<evidence type="ECO:0000259" key="6">
    <source>
        <dbReference type="Pfam" id="PF01408"/>
    </source>
</evidence>
<dbReference type="GO" id="GO:0047837">
    <property type="term" value="F:D-xylose 1-dehydrogenase (NADP+) activity"/>
    <property type="evidence" value="ECO:0007669"/>
    <property type="project" value="UniProtKB-EC"/>
</dbReference>
<feature type="domain" description="GFO/IDH/MocA-like oxidoreductase" evidence="7">
    <location>
        <begin position="163"/>
        <end position="279"/>
    </location>
</feature>
<evidence type="ECO:0000313" key="8">
    <source>
        <dbReference type="EMBL" id="CAD6915399.1"/>
    </source>
</evidence>
<reference evidence="9" key="1">
    <citation type="submission" date="2016-04" db="EMBL/GenBank/DDBJ databases">
        <authorList>
            <person name="Nguyen H.D."/>
            <person name="Kesanakurti P."/>
            <person name="Cullis J."/>
            <person name="Levesque C.A."/>
            <person name="Hambleton S."/>
        </authorList>
    </citation>
    <scope>NUCLEOTIDE SEQUENCE</scope>
    <source>
        <strain evidence="9">DAOMC 238032</strain>
    </source>
</reference>
<dbReference type="EC" id="1.1.1.179" evidence="3"/>
<proteinExistence type="inferred from homology"/>
<sequence>MSSSSGSRSPYVCRWGILATGGIAKVFSKDLLVDPASRKVDDVSHKVVAVASSSSIDRAKSFIEDAGLTQHAPTAYGTYEDMVQDSNVNIVYVATPHAFHYRDVMLCLNHNKHVLCEKPFTINAKQAERIFSVAKEKKLFVMEAVWTRFFPIISEIQDLVHRKQVLGKIRRVQSDLSCYFAPDPKHRLFAPELGGGALLDLGIYALTWQSLILHRHPENQGRAPRVSSSMIKTSLTKVDETTAILLNFDELGAQGVATCSMTYNLSEPAVTISGEKGDLIIRRDPYRPQTYTLLQKDKDGIYTEARTKEFKIPGNGMFWEADACARALRDKQLEAPQCSHEDTLFTMRVMDQARAQGDLVYPESLEAV</sequence>
<dbReference type="InterPro" id="IPR050984">
    <property type="entry name" value="Gfo/Idh/MocA_domain"/>
</dbReference>
<dbReference type="InterPro" id="IPR036291">
    <property type="entry name" value="NAD(P)-bd_dom_sf"/>
</dbReference>
<evidence type="ECO:0000259" key="7">
    <source>
        <dbReference type="Pfam" id="PF22725"/>
    </source>
</evidence>
<comment type="similarity">
    <text evidence="1">Belongs to the Gfo/Idh/MocA family.</text>
</comment>
<reference evidence="9" key="2">
    <citation type="journal article" date="2019" name="IMA Fungus">
        <title>Genome sequencing and comparison of five Tilletia species to identify candidate genes for the detection of regulated species infecting wheat.</title>
        <authorList>
            <person name="Nguyen H.D.T."/>
            <person name="Sultana T."/>
            <person name="Kesanakurti P."/>
            <person name="Hambleton S."/>
        </authorList>
    </citation>
    <scope>NUCLEOTIDE SEQUENCE</scope>
    <source>
        <strain evidence="9">DAOMC 238032</strain>
    </source>
</reference>
<name>A0A177VAK1_9BASI</name>
<dbReference type="Gene3D" id="3.30.360.10">
    <property type="entry name" value="Dihydrodipicolinate Reductase, domain 2"/>
    <property type="match status" value="1"/>
</dbReference>
<dbReference type="Proteomes" id="UP000836402">
    <property type="component" value="Unassembled WGS sequence"/>
</dbReference>
<dbReference type="AlphaFoldDB" id="A0A177VAK1"/>
<organism evidence="9 10">
    <name type="scientific">Tilletia caries</name>
    <name type="common">wheat bunt fungus</name>
    <dbReference type="NCBI Taxonomy" id="13290"/>
    <lineage>
        <taxon>Eukaryota</taxon>
        <taxon>Fungi</taxon>
        <taxon>Dikarya</taxon>
        <taxon>Basidiomycota</taxon>
        <taxon>Ustilaginomycotina</taxon>
        <taxon>Exobasidiomycetes</taxon>
        <taxon>Tilletiales</taxon>
        <taxon>Tilletiaceae</taxon>
        <taxon>Tilletia</taxon>
    </lineage>
</organism>
<dbReference type="PANTHER" id="PTHR22604">
    <property type="entry name" value="OXIDOREDUCTASES"/>
    <property type="match status" value="1"/>
</dbReference>
<keyword evidence="2" id="KW-0560">Oxidoreductase</keyword>
<evidence type="ECO:0000313" key="11">
    <source>
        <dbReference type="Proteomes" id="UP000836402"/>
    </source>
</evidence>
<dbReference type="SUPFAM" id="SSF55347">
    <property type="entry name" value="Glyceraldehyde-3-phosphate dehydrogenase-like, C-terminal domain"/>
    <property type="match status" value="1"/>
</dbReference>
<dbReference type="GO" id="GO:0000166">
    <property type="term" value="F:nucleotide binding"/>
    <property type="evidence" value="ECO:0007669"/>
    <property type="project" value="InterPro"/>
</dbReference>
<evidence type="ECO:0000313" key="9">
    <source>
        <dbReference type="EMBL" id="KAE8261829.1"/>
    </source>
</evidence>
<dbReference type="SUPFAM" id="SSF51735">
    <property type="entry name" value="NAD(P)-binding Rossmann-fold domains"/>
    <property type="match status" value="1"/>
</dbReference>
<comment type="catalytic activity">
    <reaction evidence="5">
        <text>D-xylose + NADP(+) = D-xylono-1,5-lactone + NADPH + H(+)</text>
        <dbReference type="Rhea" id="RHEA:22000"/>
        <dbReference type="ChEBI" id="CHEBI:15378"/>
        <dbReference type="ChEBI" id="CHEBI:15867"/>
        <dbReference type="ChEBI" id="CHEBI:53455"/>
        <dbReference type="ChEBI" id="CHEBI:57783"/>
        <dbReference type="ChEBI" id="CHEBI:58349"/>
        <dbReference type="EC" id="1.1.1.179"/>
    </reaction>
</comment>
<comment type="caution">
    <text evidence="9">The sequence shown here is derived from an EMBL/GenBank/DDBJ whole genome shotgun (WGS) entry which is preliminary data.</text>
</comment>
<evidence type="ECO:0000256" key="3">
    <source>
        <dbReference type="ARBA" id="ARBA00038984"/>
    </source>
</evidence>
<dbReference type="InterPro" id="IPR055170">
    <property type="entry name" value="GFO_IDH_MocA-like_dom"/>
</dbReference>
<evidence type="ECO:0000256" key="2">
    <source>
        <dbReference type="ARBA" id="ARBA00023002"/>
    </source>
</evidence>
<dbReference type="Pfam" id="PF01408">
    <property type="entry name" value="GFO_IDH_MocA"/>
    <property type="match status" value="1"/>
</dbReference>
<dbReference type="Pfam" id="PF22725">
    <property type="entry name" value="GFO_IDH_MocA_C3"/>
    <property type="match status" value="1"/>
</dbReference>
<keyword evidence="11" id="KW-1185">Reference proteome</keyword>
<reference evidence="8" key="3">
    <citation type="submission" date="2020-10" db="EMBL/GenBank/DDBJ databases">
        <authorList>
            <person name="Sedaghatjoo S."/>
        </authorList>
    </citation>
    <scope>NUCLEOTIDE SEQUENCE</scope>
    <source>
        <strain evidence="8">AZH3</strain>
    </source>
</reference>
<dbReference type="Proteomes" id="UP000077671">
    <property type="component" value="Unassembled WGS sequence"/>
</dbReference>
<gene>
    <name evidence="9" type="ORF">A4X03_0g2937</name>
    <name evidence="8" type="ORF">JKIAZH3_G3672</name>
</gene>
<dbReference type="InterPro" id="IPR000683">
    <property type="entry name" value="Gfo/Idh/MocA-like_OxRdtase_N"/>
</dbReference>
<dbReference type="Gene3D" id="3.40.50.720">
    <property type="entry name" value="NAD(P)-binding Rossmann-like Domain"/>
    <property type="match status" value="1"/>
</dbReference>
<dbReference type="EMBL" id="LWDD02000314">
    <property type="protein sequence ID" value="KAE8261829.1"/>
    <property type="molecule type" value="Genomic_DNA"/>
</dbReference>
<evidence type="ECO:0000313" key="10">
    <source>
        <dbReference type="Proteomes" id="UP000077671"/>
    </source>
</evidence>
<evidence type="ECO:0000256" key="5">
    <source>
        <dbReference type="ARBA" id="ARBA00049233"/>
    </source>
</evidence>
<protein>
    <recommendedName>
        <fullName evidence="3">D-xylose 1-dehydrogenase (NADP(+), D-xylono-1,5-lactone-forming)</fullName>
        <ecNumber evidence="3">1.1.1.179</ecNumber>
    </recommendedName>
    <alternativeName>
        <fullName evidence="4">D-xylose-NADP dehydrogenase</fullName>
    </alternativeName>
</protein>
<dbReference type="EMBL" id="CAJHJG010001860">
    <property type="protein sequence ID" value="CAD6915399.1"/>
    <property type="molecule type" value="Genomic_DNA"/>
</dbReference>
<accession>A0A177VAK1</accession>
<dbReference type="PANTHER" id="PTHR22604:SF105">
    <property type="entry name" value="TRANS-1,2-DIHYDROBENZENE-1,2-DIOL DEHYDROGENASE"/>
    <property type="match status" value="1"/>
</dbReference>
<evidence type="ECO:0000256" key="1">
    <source>
        <dbReference type="ARBA" id="ARBA00010928"/>
    </source>
</evidence>